<dbReference type="STRING" id="1218173.BALCAV_0219095"/>
<dbReference type="eggNOG" id="COG0154">
    <property type="taxonomic scope" value="Bacteria"/>
</dbReference>
<dbReference type="Proteomes" id="UP000002754">
    <property type="component" value="Unassembled WGS sequence"/>
</dbReference>
<keyword evidence="4" id="KW-1185">Reference proteome</keyword>
<sequence>MNDQWNAFKHIGVTGDGPNKKGALSGASFAVKDVFDVKGVVTGAGNPDWEQTHLPATTHAKVVEQLINQGAKLVGTTHTDELMFSLNGENVHYGTPVNPKAPERIPGGSSSGSAVVVAAELVDFAIGTDTGGSVRIPSSYCGVFGIRPTHGAVSMNGVIPLARYYDTVGWMARTPELLYEVGTHLLDQVENTNPFSKVIIPQDVLALVDEKLKDPFANIVEQFQQSINQVDYITLAEGNLQNWLTTFRTLQGFGVWESHGNWIEKVNPNFGSDIAERFKWASTVTEEEAEEARLKREKIRQHVLELLGEDNVILMPTAPGVAPLLQTEGEGLEVQRNKTLQMTCISGLTGFPEVTLPLLNINGTPVGLSIIAGPGQDLRLLNWVKNNITQQSEQKI</sequence>
<feature type="domain" description="Amidase" evidence="1">
    <location>
        <begin position="282"/>
        <end position="381"/>
    </location>
</feature>
<dbReference type="InterPro" id="IPR023631">
    <property type="entry name" value="Amidase_dom"/>
</dbReference>
<dbReference type="AlphaFoldDB" id="A0A094WGR9"/>
<evidence type="ECO:0000313" key="5">
    <source>
        <dbReference type="Proteomes" id="UP000297014"/>
    </source>
</evidence>
<dbReference type="Proteomes" id="UP000297014">
    <property type="component" value="Unassembled WGS sequence"/>
</dbReference>
<accession>A0A094WGR9</accession>
<dbReference type="PANTHER" id="PTHR46310">
    <property type="entry name" value="AMIDASE 1"/>
    <property type="match status" value="1"/>
</dbReference>
<reference evidence="2 4" key="1">
    <citation type="journal article" date="2014" name="Genome Announc.">
        <title>Draft Genome Sequence of Bacillus alcalophilus AV1934, a Classic Alkaliphile Isolated from Human Feces in 1934.</title>
        <authorList>
            <person name="Attie O."/>
            <person name="Jayaprakash A."/>
            <person name="Shah H."/>
            <person name="Paulsen I.T."/>
            <person name="Morino M."/>
            <person name="Takahashi Y."/>
            <person name="Narumi I."/>
            <person name="Sachidanandam R."/>
            <person name="Satoh K."/>
            <person name="Ito M."/>
            <person name="Krulwich T.A."/>
        </authorList>
    </citation>
    <scope>NUCLEOTIDE SEQUENCE [LARGE SCALE GENOMIC DNA]</scope>
    <source>
        <strain evidence="2 4">AV1934</strain>
    </source>
</reference>
<evidence type="ECO:0000313" key="4">
    <source>
        <dbReference type="Proteomes" id="UP000002754"/>
    </source>
</evidence>
<dbReference type="NCBIfam" id="NF006169">
    <property type="entry name" value="PRK08310.1"/>
    <property type="match status" value="1"/>
</dbReference>
<dbReference type="Pfam" id="PF01425">
    <property type="entry name" value="Amidase"/>
    <property type="match status" value="2"/>
</dbReference>
<feature type="domain" description="Amidase" evidence="1">
    <location>
        <begin position="19"/>
        <end position="190"/>
    </location>
</feature>
<reference evidence="3 5" key="2">
    <citation type="submission" date="2014-01" db="EMBL/GenBank/DDBJ databases">
        <title>Draft genome sequencing of Bacillus alcalophilus CGMCC 1.3604.</title>
        <authorList>
            <person name="Yang J."/>
            <person name="Diao L."/>
            <person name="Yang S."/>
        </authorList>
    </citation>
    <scope>NUCLEOTIDE SEQUENCE [LARGE SCALE GENOMIC DNA]</scope>
    <source>
        <strain evidence="3 5">CGMCC 1.3604</strain>
    </source>
</reference>
<proteinExistence type="predicted"/>
<comment type="caution">
    <text evidence="2">The sequence shown here is derived from an EMBL/GenBank/DDBJ whole genome shotgun (WGS) entry which is preliminary data.</text>
</comment>
<dbReference type="PROSITE" id="PS00571">
    <property type="entry name" value="AMIDASES"/>
    <property type="match status" value="1"/>
</dbReference>
<dbReference type="EMBL" id="ALPT02000089">
    <property type="protein sequence ID" value="KGA95981.1"/>
    <property type="molecule type" value="Genomic_DNA"/>
</dbReference>
<dbReference type="Gene3D" id="3.90.1300.10">
    <property type="entry name" value="Amidase signature (AS) domain"/>
    <property type="match status" value="1"/>
</dbReference>
<name>A0A094WGR9_ALKAL</name>
<dbReference type="InterPro" id="IPR020556">
    <property type="entry name" value="Amidase_CS"/>
</dbReference>
<dbReference type="InterPro" id="IPR036928">
    <property type="entry name" value="AS_sf"/>
</dbReference>
<dbReference type="EMBL" id="JALP01000401">
    <property type="protein sequence ID" value="THG88291.1"/>
    <property type="molecule type" value="Genomic_DNA"/>
</dbReference>
<dbReference type="SUPFAM" id="SSF75304">
    <property type="entry name" value="Amidase signature (AS) enzymes"/>
    <property type="match status" value="1"/>
</dbReference>
<dbReference type="PANTHER" id="PTHR46310:SF7">
    <property type="entry name" value="AMIDASE 1"/>
    <property type="match status" value="1"/>
</dbReference>
<evidence type="ECO:0000313" key="2">
    <source>
        <dbReference type="EMBL" id="KGA95981.1"/>
    </source>
</evidence>
<protein>
    <submittedName>
        <fullName evidence="2">Amidase</fullName>
    </submittedName>
</protein>
<evidence type="ECO:0000259" key="1">
    <source>
        <dbReference type="Pfam" id="PF01425"/>
    </source>
</evidence>
<dbReference type="RefSeq" id="WP_003323426.1">
    <property type="nucleotide sequence ID" value="NZ_ALPT02000089.1"/>
</dbReference>
<evidence type="ECO:0000313" key="3">
    <source>
        <dbReference type="EMBL" id="THG88291.1"/>
    </source>
</evidence>
<gene>
    <name evidence="3" type="ORF">AJ85_12675</name>
    <name evidence="2" type="ORF">BALCAV_0219095</name>
</gene>
<dbReference type="OrthoDB" id="9811471at2"/>
<organism evidence="2 4">
    <name type="scientific">Alkalihalobacillus alcalophilus ATCC 27647 = CGMCC 1.3604</name>
    <dbReference type="NCBI Taxonomy" id="1218173"/>
    <lineage>
        <taxon>Bacteria</taxon>
        <taxon>Bacillati</taxon>
        <taxon>Bacillota</taxon>
        <taxon>Bacilli</taxon>
        <taxon>Bacillales</taxon>
        <taxon>Bacillaceae</taxon>
        <taxon>Alkalihalobacillus</taxon>
    </lineage>
</organism>